<evidence type="ECO:0000256" key="1">
    <source>
        <dbReference type="SAM" id="Phobius"/>
    </source>
</evidence>
<name>A0A2K5AT44_9ARCH</name>
<organism evidence="2 3">
    <name type="scientific">Candidatus Nitrosocaldus cavascurensis</name>
    <dbReference type="NCBI Taxonomy" id="2058097"/>
    <lineage>
        <taxon>Archaea</taxon>
        <taxon>Nitrososphaerota</taxon>
        <taxon>Nitrososphaeria</taxon>
        <taxon>Candidatus Nitrosocaldales</taxon>
        <taxon>Candidatus Nitrosocaldaceae</taxon>
        <taxon>Candidatus Nitrosocaldus</taxon>
    </lineage>
</organism>
<dbReference type="GeneID" id="41595618"/>
<dbReference type="PANTHER" id="PTHR35902">
    <property type="entry name" value="S-LAYER DOMAIN-LIKE PROTEIN-RELATED"/>
    <property type="match status" value="1"/>
</dbReference>
<evidence type="ECO:0000313" key="2">
    <source>
        <dbReference type="EMBL" id="SPC34789.1"/>
    </source>
</evidence>
<accession>A0A2K5AT44</accession>
<keyword evidence="1" id="KW-0472">Membrane</keyword>
<proteinExistence type="predicted"/>
<keyword evidence="1" id="KW-1133">Transmembrane helix</keyword>
<keyword evidence="3" id="KW-1185">Reference proteome</keyword>
<evidence type="ECO:0000313" key="3">
    <source>
        <dbReference type="Proteomes" id="UP000236248"/>
    </source>
</evidence>
<keyword evidence="1" id="KW-0812">Transmembrane</keyword>
<reference evidence="3" key="1">
    <citation type="submission" date="2018-01" db="EMBL/GenBank/DDBJ databases">
        <authorList>
            <person name="Kerou L M."/>
        </authorList>
    </citation>
    <scope>NUCLEOTIDE SEQUENCE [LARGE SCALE GENOMIC DNA]</scope>
    <source>
        <strain evidence="3">SCU2</strain>
    </source>
</reference>
<sequence>MNNSSNNNSCNVLNTLPILSQSILIVLLLLSASILPAYPAVPEPRNPEECPSIKIVGKPSPCEIEQQQEISKEVKFVNLYFGDPNSIINGFPAKVEVAPGDGVATLIAVMANSGAFELTGLRAWLYLPVGFEAYGRGENEPAFDTYDFTVARGGTFYFEFPVRVRENVALGIHQAWMRVEYYRSNDVGLHFRNFNVEFMLTGRSIMDASVESNVIIPGKDNLVRISIFNAGSAPASGVTATLVSTGSLLNTGNSVWSLGSIEAGASKRIDLMLYANPNLANTLQGIQINLDYKDSYGQHRSAVMNLNLLVRGSTSSADLRIVSDTYIIESIRKNRLSITISNLGDESARAVEVTVNTMALSSTPLSIVDGDGYYKLGDIMAGASKRIELNIFASSDANNKTFDIPVRITYLDATGGLHSVERSISVYALGSASIRMYDLSITYIGNEPNLTGYLLNEGSDTAFFTGVEMLEDKLKPVGGAQYLGDLLVNSPLPFNIPIDGSAVDAPGLYSVRVKVNYKDALRNAHELVLEGKVYYSPARVSAMGSGSSSSNPSLLPSLGIQPTVSALLIGVAGAALAGYIAWRRHSRRRSRLEETRM</sequence>
<dbReference type="EMBL" id="LT981265">
    <property type="protein sequence ID" value="SPC34789.1"/>
    <property type="molecule type" value="Genomic_DNA"/>
</dbReference>
<feature type="transmembrane region" description="Helical" evidence="1">
    <location>
        <begin position="564"/>
        <end position="582"/>
    </location>
</feature>
<dbReference type="AlphaFoldDB" id="A0A2K5AT44"/>
<gene>
    <name evidence="2" type="ORF">NCAV_1626</name>
</gene>
<protein>
    <recommendedName>
        <fullName evidence="4">CARDB domain-containing protein</fullName>
    </recommendedName>
</protein>
<dbReference type="PANTHER" id="PTHR35902:SF3">
    <property type="entry name" value="NPCBM-ASSOCIATED, NEW3 DOMAIN OF ALPHA-GALACTOSIDASE"/>
    <property type="match status" value="1"/>
</dbReference>
<dbReference type="RefSeq" id="WP_103286611.1">
    <property type="nucleotide sequence ID" value="NZ_LT981265.1"/>
</dbReference>
<evidence type="ECO:0008006" key="4">
    <source>
        <dbReference type="Google" id="ProtNLM"/>
    </source>
</evidence>
<dbReference type="Proteomes" id="UP000236248">
    <property type="component" value="Chromosome NCAV"/>
</dbReference>
<feature type="transmembrane region" description="Helical" evidence="1">
    <location>
        <begin position="12"/>
        <end position="38"/>
    </location>
</feature>
<dbReference type="KEGG" id="ncv:NCAV_1626"/>